<sequence>MSKSIENAEKKERAIVSAAEALFLQQGYGVISMDQIAKQAGVTKQTVYRYFASKNELFAAVMKRVQKAKSDAYCFGSRTIEEEVSGFASYLLGFHLQEPALGLYRIMLTEAAQENLLTTFKNQGPQQVLKPLIEYLCQQTQLEEPKFSAQMFATMILAPRNQMLMSETHKMKSSAQKNHVIKVTKLFMKMIET</sequence>
<evidence type="ECO:0000256" key="3">
    <source>
        <dbReference type="ARBA" id="ARBA00023163"/>
    </source>
</evidence>
<evidence type="ECO:0000256" key="1">
    <source>
        <dbReference type="ARBA" id="ARBA00023015"/>
    </source>
</evidence>
<keyword evidence="1" id="KW-0805">Transcription regulation</keyword>
<reference evidence="5" key="1">
    <citation type="submission" date="2018-06" db="EMBL/GenBank/DDBJ databases">
        <authorList>
            <person name="Zhirakovskaya E."/>
        </authorList>
    </citation>
    <scope>NUCLEOTIDE SEQUENCE</scope>
</reference>
<evidence type="ECO:0000259" key="4">
    <source>
        <dbReference type="PROSITE" id="PS50977"/>
    </source>
</evidence>
<dbReference type="Gene3D" id="1.10.357.10">
    <property type="entry name" value="Tetracycline Repressor, domain 2"/>
    <property type="match status" value="1"/>
</dbReference>
<dbReference type="AlphaFoldDB" id="A0A3B0Y6I0"/>
<dbReference type="Pfam" id="PF14246">
    <property type="entry name" value="TetR_C_7"/>
    <property type="match status" value="1"/>
</dbReference>
<evidence type="ECO:0000313" key="5">
    <source>
        <dbReference type="EMBL" id="VAW76388.1"/>
    </source>
</evidence>
<dbReference type="EMBL" id="UOFL01000106">
    <property type="protein sequence ID" value="VAW76388.1"/>
    <property type="molecule type" value="Genomic_DNA"/>
</dbReference>
<dbReference type="SUPFAM" id="SSF46689">
    <property type="entry name" value="Homeodomain-like"/>
    <property type="match status" value="1"/>
</dbReference>
<protein>
    <submittedName>
        <fullName evidence="5">Transcriptional regulator, AcrR family</fullName>
    </submittedName>
</protein>
<gene>
    <name evidence="5" type="ORF">MNBD_GAMMA12-2616</name>
</gene>
<dbReference type="InterPro" id="IPR009057">
    <property type="entry name" value="Homeodomain-like_sf"/>
</dbReference>
<dbReference type="PANTHER" id="PTHR30055">
    <property type="entry name" value="HTH-TYPE TRANSCRIPTIONAL REGULATOR RUTR"/>
    <property type="match status" value="1"/>
</dbReference>
<accession>A0A3B0Y6I0</accession>
<dbReference type="Pfam" id="PF00440">
    <property type="entry name" value="TetR_N"/>
    <property type="match status" value="1"/>
</dbReference>
<name>A0A3B0Y6I0_9ZZZZ</name>
<keyword evidence="2" id="KW-0238">DNA-binding</keyword>
<organism evidence="5">
    <name type="scientific">hydrothermal vent metagenome</name>
    <dbReference type="NCBI Taxonomy" id="652676"/>
    <lineage>
        <taxon>unclassified sequences</taxon>
        <taxon>metagenomes</taxon>
        <taxon>ecological metagenomes</taxon>
    </lineage>
</organism>
<dbReference type="InterPro" id="IPR039536">
    <property type="entry name" value="TetR_C_Proteobacteria"/>
</dbReference>
<dbReference type="GO" id="GO:0003700">
    <property type="term" value="F:DNA-binding transcription factor activity"/>
    <property type="evidence" value="ECO:0007669"/>
    <property type="project" value="TreeGrafter"/>
</dbReference>
<dbReference type="InterPro" id="IPR050109">
    <property type="entry name" value="HTH-type_TetR-like_transc_reg"/>
</dbReference>
<keyword evidence="3" id="KW-0804">Transcription</keyword>
<dbReference type="GO" id="GO:0000976">
    <property type="term" value="F:transcription cis-regulatory region binding"/>
    <property type="evidence" value="ECO:0007669"/>
    <property type="project" value="TreeGrafter"/>
</dbReference>
<proteinExistence type="predicted"/>
<dbReference type="InterPro" id="IPR001647">
    <property type="entry name" value="HTH_TetR"/>
</dbReference>
<dbReference type="PANTHER" id="PTHR30055:SF119">
    <property type="entry name" value="NALC"/>
    <property type="match status" value="1"/>
</dbReference>
<dbReference type="PROSITE" id="PS50977">
    <property type="entry name" value="HTH_TETR_2"/>
    <property type="match status" value="1"/>
</dbReference>
<dbReference type="PRINTS" id="PR00455">
    <property type="entry name" value="HTHTETR"/>
</dbReference>
<evidence type="ECO:0000256" key="2">
    <source>
        <dbReference type="ARBA" id="ARBA00023125"/>
    </source>
</evidence>
<dbReference type="FunFam" id="1.10.10.60:FF:000141">
    <property type="entry name" value="TetR family transcriptional regulator"/>
    <property type="match status" value="1"/>
</dbReference>
<feature type="domain" description="HTH tetR-type" evidence="4">
    <location>
        <begin position="9"/>
        <end position="69"/>
    </location>
</feature>